<name>F2E6B1_HORVV</name>
<dbReference type="AlphaFoldDB" id="F2E6B1"/>
<feature type="region of interest" description="Disordered" evidence="1">
    <location>
        <begin position="103"/>
        <end position="130"/>
    </location>
</feature>
<dbReference type="EMBL" id="AK371685">
    <property type="protein sequence ID" value="BAK02883.1"/>
    <property type="molecule type" value="mRNA"/>
</dbReference>
<feature type="region of interest" description="Disordered" evidence="1">
    <location>
        <begin position="1"/>
        <end position="20"/>
    </location>
</feature>
<organism evidence="2">
    <name type="scientific">Hordeum vulgare subsp. vulgare</name>
    <name type="common">Domesticated barley</name>
    <dbReference type="NCBI Taxonomy" id="112509"/>
    <lineage>
        <taxon>Eukaryota</taxon>
        <taxon>Viridiplantae</taxon>
        <taxon>Streptophyta</taxon>
        <taxon>Embryophyta</taxon>
        <taxon>Tracheophyta</taxon>
        <taxon>Spermatophyta</taxon>
        <taxon>Magnoliopsida</taxon>
        <taxon>Liliopsida</taxon>
        <taxon>Poales</taxon>
        <taxon>Poaceae</taxon>
        <taxon>BOP clade</taxon>
        <taxon>Pooideae</taxon>
        <taxon>Triticodae</taxon>
        <taxon>Triticeae</taxon>
        <taxon>Hordeinae</taxon>
        <taxon>Hordeum</taxon>
    </lineage>
</organism>
<reference evidence="2" key="1">
    <citation type="journal article" date="2011" name="Plant Physiol.">
        <title>Comprehensive sequence analysis of 24,783 barley full-length cDNAs derived from 12 clone libraries.</title>
        <authorList>
            <person name="Matsumoto T."/>
            <person name="Tanaka T."/>
            <person name="Sakai H."/>
            <person name="Amano N."/>
            <person name="Kanamori H."/>
            <person name="Kurita K."/>
            <person name="Kikuta A."/>
            <person name="Kamiya K."/>
            <person name="Yamamoto M."/>
            <person name="Ikawa H."/>
            <person name="Fujii N."/>
            <person name="Hori K."/>
            <person name="Itoh T."/>
            <person name="Sato K."/>
        </authorList>
    </citation>
    <scope>NUCLEOTIDE SEQUENCE</scope>
    <source>
        <tissue evidence="2">Shoot and root</tissue>
    </source>
</reference>
<accession>F2E6B1</accession>
<evidence type="ECO:0000256" key="1">
    <source>
        <dbReference type="SAM" id="MobiDB-lite"/>
    </source>
</evidence>
<protein>
    <submittedName>
        <fullName evidence="2">Predicted protein</fullName>
    </submittedName>
</protein>
<proteinExistence type="evidence at transcript level"/>
<evidence type="ECO:0000313" key="2">
    <source>
        <dbReference type="EMBL" id="BAK02883.1"/>
    </source>
</evidence>
<sequence length="130" mass="14219">MAGWSMSPRQGRRPMPKLAAVRPQHRRKWVPCLALLWIQCSPSDPRTSASFAMLVPGRCQPCLEHQEVWCLQPWSGQGNRNAPAQPLRPAAFAFAARPTLAGGASAPHLAAPDPVTCSSASIERRDREEA</sequence>